<keyword evidence="5" id="KW-0812">Transmembrane</keyword>
<name>A0A507DFP2_9FUNG</name>
<dbReference type="InterPro" id="IPR052406">
    <property type="entry name" value="Chromatin_Remodeling_Comp"/>
</dbReference>
<dbReference type="Gene3D" id="3.30.160.60">
    <property type="entry name" value="Classic Zinc Finger"/>
    <property type="match status" value="1"/>
</dbReference>
<feature type="region of interest" description="Disordered" evidence="4">
    <location>
        <begin position="13"/>
        <end position="40"/>
    </location>
</feature>
<dbReference type="STRING" id="286115.A0A507DFP2"/>
<keyword evidence="1" id="KW-0805">Transcription regulation</keyword>
<evidence type="ECO:0000256" key="1">
    <source>
        <dbReference type="ARBA" id="ARBA00023015"/>
    </source>
</evidence>
<dbReference type="GO" id="GO:0016586">
    <property type="term" value="C:RSC-type complex"/>
    <property type="evidence" value="ECO:0007669"/>
    <property type="project" value="TreeGrafter"/>
</dbReference>
<feature type="region of interest" description="Disordered" evidence="4">
    <location>
        <begin position="715"/>
        <end position="736"/>
    </location>
</feature>
<evidence type="ECO:0000256" key="4">
    <source>
        <dbReference type="SAM" id="MobiDB-lite"/>
    </source>
</evidence>
<dbReference type="VEuPathDB" id="FungiDB:SeMB42_g02542"/>
<reference evidence="6 7" key="1">
    <citation type="journal article" date="2019" name="Sci. Rep.">
        <title>Comparative genomics of chytrid fungi reveal insights into the obligate biotrophic and pathogenic lifestyle of Synchytrium endobioticum.</title>
        <authorList>
            <person name="van de Vossenberg B.T.L.H."/>
            <person name="Warris S."/>
            <person name="Nguyen H.D.T."/>
            <person name="van Gent-Pelzer M.P.E."/>
            <person name="Joly D.L."/>
            <person name="van de Geest H.C."/>
            <person name="Bonants P.J.M."/>
            <person name="Smith D.S."/>
            <person name="Levesque C.A."/>
            <person name="van der Lee T.A.J."/>
        </authorList>
    </citation>
    <scope>NUCLEOTIDE SEQUENCE [LARGE SCALE GENOMIC DNA]</scope>
    <source>
        <strain evidence="6 7">MB42</strain>
    </source>
</reference>
<feature type="compositionally biased region" description="Low complexity" evidence="4">
    <location>
        <begin position="640"/>
        <end position="655"/>
    </location>
</feature>
<dbReference type="Proteomes" id="UP000317494">
    <property type="component" value="Unassembled WGS sequence"/>
</dbReference>
<feature type="region of interest" description="Disordered" evidence="4">
    <location>
        <begin position="749"/>
        <end position="775"/>
    </location>
</feature>
<feature type="transmembrane region" description="Helical" evidence="5">
    <location>
        <begin position="65"/>
        <end position="86"/>
    </location>
</feature>
<evidence type="ECO:0008006" key="8">
    <source>
        <dbReference type="Google" id="ProtNLM"/>
    </source>
</evidence>
<sequence length="928" mass="102303">MCLPSQHLRLQLGRNSAHRDGTSTTSPTQPIRHHPPQQLQPGSHAVQLDLFPRLFSHEPVPTMSLVYYTLLLFGFIFLLVTARYALIISFMAFDARPAREGYDLSGANKVESGHLWKDVTGQWLKKHRVKFDDCRDDANKVNSILQYMLGFIHISERHAQLGVSFTLTPLLVLGIVDAQNRAETNLCPPNKTENIENNSQQDRTRTMVATESPFKRENHGENSMMNGVIHYKSEEPKKRRTGDHGPQPAKVQPPPPIQVPISFDEEGFEDRLLYGGPNIKLSYAHSDQLNNPRSVPLHITTIPDLLYILLMNMAPLFDRILLNIQQKSDVILLDPPLDGKPYPLPPMSDMSLFATIDQLALFERALQCLVVIHNFALMKDVQKDVGVNVLVFAKSDHLLLYLTRGIALPSGTHYLELKRYCLSILEELAPHLAVRPGHRDWIVTCVSNLIFSNDIGLILPALRILTALANNEANEPCFANPEEDLMKRLIELLLTYHEEMVPLIVDYLYQLSSLGGGTARAILGGEAATNSSGARLRVLVKMLSYTGRRQLLSSKTSALGGSNRSSRSNLLQHWLRTCFVFDAASQLSQLQFLKHYESWIASQQHPVRVNPADAWNLFKQSFPNNTEENGVIIGVKYQQAPPTTTPSSAHTSAPSTPIPPKLNTDGTINHPDVNGTVDAVAGVAEPSADDTDMADAGLEFLDLAGEGVSSTSMKLASITGPAPGEKSNSDAAPSNSNVMPIPCWWARPSSNDSNAAGSAPPVNPTPQDPTCNGPFETDAELLQHILSKHVQSDDQSPLLTCQWRSCDYVCPTDDKRQLFAHVKTHMPFSSTPSSSNSSSKVSSLLSGHTLCPAPIISSSVIAQLSNHYASTQEKEMKYVPLTTLYVLRNMARAGVDLAAIEPDLIKWADGNHFVGSSPGLLYESLRNI</sequence>
<feature type="region of interest" description="Disordered" evidence="4">
    <location>
        <begin position="639"/>
        <end position="668"/>
    </location>
</feature>
<feature type="compositionally biased region" description="Polar residues" evidence="4">
    <location>
        <begin position="191"/>
        <end position="201"/>
    </location>
</feature>
<feature type="region of interest" description="Disordered" evidence="4">
    <location>
        <begin position="236"/>
        <end position="257"/>
    </location>
</feature>
<proteinExistence type="predicted"/>
<organism evidence="6 7">
    <name type="scientific">Synchytrium endobioticum</name>
    <dbReference type="NCBI Taxonomy" id="286115"/>
    <lineage>
        <taxon>Eukaryota</taxon>
        <taxon>Fungi</taxon>
        <taxon>Fungi incertae sedis</taxon>
        <taxon>Chytridiomycota</taxon>
        <taxon>Chytridiomycota incertae sedis</taxon>
        <taxon>Chytridiomycetes</taxon>
        <taxon>Synchytriales</taxon>
        <taxon>Synchytriaceae</taxon>
        <taxon>Synchytrium</taxon>
    </lineage>
</organism>
<accession>A0A507DFP2</accession>
<gene>
    <name evidence="6" type="ORF">SeMB42_g02542</name>
</gene>
<dbReference type="EMBL" id="QEAN01000079">
    <property type="protein sequence ID" value="TPX49650.1"/>
    <property type="molecule type" value="Genomic_DNA"/>
</dbReference>
<dbReference type="InterPro" id="IPR016024">
    <property type="entry name" value="ARM-type_fold"/>
</dbReference>
<evidence type="ECO:0000313" key="7">
    <source>
        <dbReference type="Proteomes" id="UP000317494"/>
    </source>
</evidence>
<protein>
    <recommendedName>
        <fullName evidence="8">RFX-type winged-helix domain-containing protein</fullName>
    </recommendedName>
</protein>
<dbReference type="PANTHER" id="PTHR22970">
    <property type="entry name" value="AT-RICH INTERACTIVE DOMAIN-CONTAINING PROTEIN 2"/>
    <property type="match status" value="1"/>
</dbReference>
<comment type="caution">
    <text evidence="6">The sequence shown here is derived from an EMBL/GenBank/DDBJ whole genome shotgun (WGS) entry which is preliminary data.</text>
</comment>
<dbReference type="AlphaFoldDB" id="A0A507DFP2"/>
<keyword evidence="5" id="KW-1133">Transmembrane helix</keyword>
<keyword evidence="5" id="KW-0472">Membrane</keyword>
<dbReference type="SUPFAM" id="SSF48371">
    <property type="entry name" value="ARM repeat"/>
    <property type="match status" value="1"/>
</dbReference>
<evidence type="ECO:0000256" key="5">
    <source>
        <dbReference type="SAM" id="Phobius"/>
    </source>
</evidence>
<evidence type="ECO:0000256" key="2">
    <source>
        <dbReference type="ARBA" id="ARBA00023163"/>
    </source>
</evidence>
<evidence type="ECO:0000313" key="6">
    <source>
        <dbReference type="EMBL" id="TPX49650.1"/>
    </source>
</evidence>
<keyword evidence="2" id="KW-0804">Transcription</keyword>
<keyword evidence="3" id="KW-0539">Nucleus</keyword>
<evidence type="ECO:0000256" key="3">
    <source>
        <dbReference type="ARBA" id="ARBA00023242"/>
    </source>
</evidence>
<dbReference type="PANTHER" id="PTHR22970:SF14">
    <property type="entry name" value="AT-RICH INTERACTIVE DOMAIN-CONTAINING PROTEIN 2"/>
    <property type="match status" value="1"/>
</dbReference>
<keyword evidence="7" id="KW-1185">Reference proteome</keyword>
<feature type="region of interest" description="Disordered" evidence="4">
    <location>
        <begin position="186"/>
        <end position="205"/>
    </location>
</feature>